<proteinExistence type="predicted"/>
<keyword evidence="2" id="KW-1185">Reference proteome</keyword>
<dbReference type="Ensembl" id="ENSAPOT00000024172.1">
    <property type="protein sequence ID" value="ENSAPOP00000031300.1"/>
    <property type="gene ID" value="ENSAPOG00000018428.1"/>
</dbReference>
<evidence type="ECO:0000313" key="2">
    <source>
        <dbReference type="Proteomes" id="UP000257200"/>
    </source>
</evidence>
<reference evidence="1" key="1">
    <citation type="submission" date="2025-08" db="UniProtKB">
        <authorList>
            <consortium name="Ensembl"/>
        </authorList>
    </citation>
    <scope>IDENTIFICATION</scope>
</reference>
<name>A0A3Q1HU45_9TELE</name>
<sequence>RGDPARIYEDLQQALEMTLWSKRAHWLFCIIGRSIHHTAVHLTSPSNCSALTGSHSSEQLTQKSCERGGMSDLSPPLHHYSDQLSSLLCIWEIRAIVSQGL</sequence>
<reference evidence="1" key="2">
    <citation type="submission" date="2025-09" db="UniProtKB">
        <authorList>
            <consortium name="Ensembl"/>
        </authorList>
    </citation>
    <scope>IDENTIFICATION</scope>
</reference>
<accession>A0A3Q1HU45</accession>
<evidence type="ECO:0000313" key="1">
    <source>
        <dbReference type="Ensembl" id="ENSAPOP00000031300.1"/>
    </source>
</evidence>
<protein>
    <submittedName>
        <fullName evidence="1">Uncharacterized protein</fullName>
    </submittedName>
</protein>
<organism evidence="1 2">
    <name type="scientific">Acanthochromis polyacanthus</name>
    <name type="common">spiny chromis</name>
    <dbReference type="NCBI Taxonomy" id="80966"/>
    <lineage>
        <taxon>Eukaryota</taxon>
        <taxon>Metazoa</taxon>
        <taxon>Chordata</taxon>
        <taxon>Craniata</taxon>
        <taxon>Vertebrata</taxon>
        <taxon>Euteleostomi</taxon>
        <taxon>Actinopterygii</taxon>
        <taxon>Neopterygii</taxon>
        <taxon>Teleostei</taxon>
        <taxon>Neoteleostei</taxon>
        <taxon>Acanthomorphata</taxon>
        <taxon>Ovalentaria</taxon>
        <taxon>Pomacentridae</taxon>
        <taxon>Acanthochromis</taxon>
    </lineage>
</organism>
<dbReference type="AlphaFoldDB" id="A0A3Q1HU45"/>
<dbReference type="Proteomes" id="UP000257200">
    <property type="component" value="Unplaced"/>
</dbReference>
<dbReference type="InParanoid" id="A0A3Q1HU45"/>